<evidence type="ECO:0000256" key="8">
    <source>
        <dbReference type="SAM" id="Phobius"/>
    </source>
</evidence>
<feature type="compositionally biased region" description="Basic and acidic residues" evidence="7">
    <location>
        <begin position="784"/>
        <end position="824"/>
    </location>
</feature>
<sequence length="940" mass="103924">MSSTGRDAEREEKEGRAGQTSGVEKKEDRKRQDRSKSLAMIIRKRTRSDEGQDGRGSITPPPFTNMSLDPHWCTHPTVMPDSAPTRDGSRHGTHTHKETELGDGARQETAVVAVGRRAPDVMKRRRTSQSHWLRGEQHACPLCGTSLPHGPFSPFSTAHDYGSRQGSGFPRPDYFRLLVAAMRKKQEQNNGRLLRGEAESEVEGRERRGERGEKREEDRERGEEVDREGRGWQEMEESREGEREGNVRSLHGSMLGSGSGIKPGSNERRTIREEERRGEVEGTVEAESKVGGEEDISKAEERQIESLIVNGYYKKFFVEERRIGVGGYGTVFLCRHHLNDLELGMYAVKKVAVGTSASWLVKVLKEVKNMETVQHQNVVAFKHAWLERYASSVFCPEVPYLFILMSFANGGNLSDLLHLDAKPKDRVFLSNEELWRLFHDICSGLSHLHECGIIHRDIKPPNLLLHVEKTALPGVHRKRVLISDFGTSEVLKGMMRTKPGEPIAVESGARMWWMGGGSGSAREGSGEGESERERQGCTGTLGYMAPELLQQDEGGHFIYECSVKSDVWSLGCVLYAMAFSKELFGDCSPPETSQLDLAGVKAAIRAYKGDIEIPSFPPRPNAILSLISRCLALRPQDRPTMEELVESDEYKQMSELVAKMRKRSTSTSSSSSPSKGGTHTAASNSANAATSSATAAAQRRGRRESDIMHSGLGEMSEMQGDGHAERVLVQKRRGSVVTLTAGRGSDEKEKDEREREEKGEKKEVVAISLPSSGPTIEDVTEPGENARRREGGSSAWAEREERSEERRRSSGQEEQNRKEDEKKQAVVVSKVNEFLATPPLPRHSQSPVLRLTWGGDKSEGGGGERAVVVKSTFPTAVVPTTVVENNGSGNVPLPSHPPSNVKTSPLATSDLPTPYLLFSLLSILLTAAGFYFGMVYGRQV</sequence>
<evidence type="ECO:0000313" key="16">
    <source>
        <dbReference type="EMBL" id="CAE0238763.1"/>
    </source>
</evidence>
<dbReference type="InterPro" id="IPR050339">
    <property type="entry name" value="CC_SR_Kinase"/>
</dbReference>
<protein>
    <recommendedName>
        <fullName evidence="9">Protein kinase domain-containing protein</fullName>
    </recommendedName>
</protein>
<comment type="similarity">
    <text evidence="5">Belongs to the protein kinase superfamily. Ser/Thr protein kinase family. GCN2 subfamily.</text>
</comment>
<dbReference type="Gene3D" id="1.10.510.10">
    <property type="entry name" value="Transferase(Phosphotransferase) domain 1"/>
    <property type="match status" value="1"/>
</dbReference>
<feature type="compositionally biased region" description="Basic and acidic residues" evidence="7">
    <location>
        <begin position="23"/>
        <end position="36"/>
    </location>
</feature>
<evidence type="ECO:0000256" key="3">
    <source>
        <dbReference type="ARBA" id="ARBA00022777"/>
    </source>
</evidence>
<dbReference type="PROSITE" id="PS50011">
    <property type="entry name" value="PROTEIN_KINASE_DOM"/>
    <property type="match status" value="1"/>
</dbReference>
<feature type="compositionally biased region" description="Basic and acidic residues" evidence="7">
    <location>
        <begin position="194"/>
        <end position="246"/>
    </location>
</feature>
<feature type="domain" description="Protein kinase" evidence="9">
    <location>
        <begin position="317"/>
        <end position="651"/>
    </location>
</feature>
<keyword evidence="4 6" id="KW-0067">ATP-binding</keyword>
<dbReference type="InterPro" id="IPR017441">
    <property type="entry name" value="Protein_kinase_ATP_BS"/>
</dbReference>
<feature type="compositionally biased region" description="Basic and acidic residues" evidence="7">
    <location>
        <begin position="744"/>
        <end position="764"/>
    </location>
</feature>
<dbReference type="SMART" id="SM00220">
    <property type="entry name" value="S_TKc"/>
    <property type="match status" value="1"/>
</dbReference>
<feature type="region of interest" description="Disordered" evidence="7">
    <location>
        <begin position="728"/>
        <end position="824"/>
    </location>
</feature>
<keyword evidence="8" id="KW-0812">Transmembrane</keyword>
<evidence type="ECO:0000256" key="7">
    <source>
        <dbReference type="SAM" id="MobiDB-lite"/>
    </source>
</evidence>
<evidence type="ECO:0000313" key="15">
    <source>
        <dbReference type="EMBL" id="CAE0238762.1"/>
    </source>
</evidence>
<evidence type="ECO:0000256" key="6">
    <source>
        <dbReference type="PROSITE-ProRule" id="PRU10141"/>
    </source>
</evidence>
<dbReference type="InterPro" id="IPR000719">
    <property type="entry name" value="Prot_kinase_dom"/>
</dbReference>
<dbReference type="AlphaFoldDB" id="A0A7S3CVL9"/>
<dbReference type="GO" id="GO:0005634">
    <property type="term" value="C:nucleus"/>
    <property type="evidence" value="ECO:0007669"/>
    <property type="project" value="TreeGrafter"/>
</dbReference>
<dbReference type="EMBL" id="HBIB01001319">
    <property type="protein sequence ID" value="CAE0238763.1"/>
    <property type="molecule type" value="Transcribed_RNA"/>
</dbReference>
<dbReference type="EMBL" id="HBIB01001317">
    <property type="protein sequence ID" value="CAE0238761.1"/>
    <property type="molecule type" value="Transcribed_RNA"/>
</dbReference>
<gene>
    <name evidence="10" type="ORF">PBIL07802_LOCUS899</name>
    <name evidence="11" type="ORF">PBIL07802_LOCUS900</name>
    <name evidence="12" type="ORF">PBIL07802_LOCUS901</name>
    <name evidence="13" type="ORF">PBIL07802_LOCUS903</name>
    <name evidence="14" type="ORF">PBIL07802_LOCUS904</name>
    <name evidence="15" type="ORF">PBIL07802_LOCUS905</name>
    <name evidence="16" type="ORF">PBIL07802_LOCUS906</name>
</gene>
<feature type="region of interest" description="Disordered" evidence="7">
    <location>
        <begin position="79"/>
        <end position="106"/>
    </location>
</feature>
<feature type="compositionally biased region" description="Basic and acidic residues" evidence="7">
    <location>
        <begin position="265"/>
        <end position="296"/>
    </location>
</feature>
<dbReference type="EMBL" id="HBIB01001316">
    <property type="protein sequence ID" value="CAE0238760.1"/>
    <property type="molecule type" value="Transcribed_RNA"/>
</dbReference>
<dbReference type="InterPro" id="IPR008271">
    <property type="entry name" value="Ser/Thr_kinase_AS"/>
</dbReference>
<feature type="compositionally biased region" description="Basic and acidic residues" evidence="7">
    <location>
        <begin position="87"/>
        <end position="106"/>
    </location>
</feature>
<dbReference type="GO" id="GO:0005737">
    <property type="term" value="C:cytoplasm"/>
    <property type="evidence" value="ECO:0007669"/>
    <property type="project" value="TreeGrafter"/>
</dbReference>
<proteinExistence type="inferred from homology"/>
<dbReference type="InterPro" id="IPR011009">
    <property type="entry name" value="Kinase-like_dom_sf"/>
</dbReference>
<dbReference type="PROSITE" id="PS00108">
    <property type="entry name" value="PROTEIN_KINASE_ST"/>
    <property type="match status" value="1"/>
</dbReference>
<dbReference type="GO" id="GO:0004672">
    <property type="term" value="F:protein kinase activity"/>
    <property type="evidence" value="ECO:0007669"/>
    <property type="project" value="InterPro"/>
</dbReference>
<dbReference type="EMBL" id="HBIB01001314">
    <property type="protein sequence ID" value="CAE0238758.1"/>
    <property type="molecule type" value="Transcribed_RNA"/>
</dbReference>
<evidence type="ECO:0000256" key="1">
    <source>
        <dbReference type="ARBA" id="ARBA00022679"/>
    </source>
</evidence>
<feature type="region of interest" description="Disordered" evidence="7">
    <location>
        <begin position="658"/>
        <end position="704"/>
    </location>
</feature>
<feature type="region of interest" description="Disordered" evidence="7">
    <location>
        <begin position="187"/>
        <end position="296"/>
    </location>
</feature>
<evidence type="ECO:0000256" key="5">
    <source>
        <dbReference type="ARBA" id="ARBA00037982"/>
    </source>
</evidence>
<evidence type="ECO:0000313" key="13">
    <source>
        <dbReference type="EMBL" id="CAE0238760.1"/>
    </source>
</evidence>
<dbReference type="SUPFAM" id="SSF56112">
    <property type="entry name" value="Protein kinase-like (PK-like)"/>
    <property type="match status" value="1"/>
</dbReference>
<evidence type="ECO:0000313" key="11">
    <source>
        <dbReference type="EMBL" id="CAE0238757.1"/>
    </source>
</evidence>
<keyword evidence="2 6" id="KW-0547">Nucleotide-binding</keyword>
<evidence type="ECO:0000259" key="9">
    <source>
        <dbReference type="PROSITE" id="PS50011"/>
    </source>
</evidence>
<dbReference type="PANTHER" id="PTHR11042:SF138">
    <property type="entry name" value="SERINE_THREONINE-PROTEIN KINASE IKS1-RELATED"/>
    <property type="match status" value="1"/>
</dbReference>
<feature type="region of interest" description="Disordered" evidence="7">
    <location>
        <begin position="1"/>
        <end position="65"/>
    </location>
</feature>
<keyword evidence="1" id="KW-0808">Transferase</keyword>
<name>A0A7S3CVL9_9EUKA</name>
<feature type="compositionally biased region" description="Basic and acidic residues" evidence="7">
    <location>
        <begin position="1"/>
        <end position="16"/>
    </location>
</feature>
<evidence type="ECO:0000256" key="2">
    <source>
        <dbReference type="ARBA" id="ARBA00022741"/>
    </source>
</evidence>
<dbReference type="Gene3D" id="3.30.200.20">
    <property type="entry name" value="Phosphorylase Kinase, domain 1"/>
    <property type="match status" value="1"/>
</dbReference>
<accession>A0A7S3CVL9</accession>
<feature type="binding site" evidence="6">
    <location>
        <position position="350"/>
    </location>
    <ligand>
        <name>ATP</name>
        <dbReference type="ChEBI" id="CHEBI:30616"/>
    </ligand>
</feature>
<dbReference type="EMBL" id="HBIB01001312">
    <property type="protein sequence ID" value="CAE0238756.1"/>
    <property type="molecule type" value="Transcribed_RNA"/>
</dbReference>
<evidence type="ECO:0000256" key="4">
    <source>
        <dbReference type="ARBA" id="ARBA00022840"/>
    </source>
</evidence>
<keyword evidence="3" id="KW-0418">Kinase</keyword>
<evidence type="ECO:0000313" key="10">
    <source>
        <dbReference type="EMBL" id="CAE0238756.1"/>
    </source>
</evidence>
<dbReference type="EMBL" id="HBIB01001313">
    <property type="protein sequence ID" value="CAE0238757.1"/>
    <property type="molecule type" value="Transcribed_RNA"/>
</dbReference>
<organism evidence="12">
    <name type="scientific">Palpitomonas bilix</name>
    <dbReference type="NCBI Taxonomy" id="652834"/>
    <lineage>
        <taxon>Eukaryota</taxon>
        <taxon>Eukaryota incertae sedis</taxon>
    </lineage>
</organism>
<dbReference type="PROSITE" id="PS00107">
    <property type="entry name" value="PROTEIN_KINASE_ATP"/>
    <property type="match status" value="1"/>
</dbReference>
<feature type="transmembrane region" description="Helical" evidence="8">
    <location>
        <begin position="915"/>
        <end position="936"/>
    </location>
</feature>
<dbReference type="PANTHER" id="PTHR11042">
    <property type="entry name" value="EUKARYOTIC TRANSLATION INITIATION FACTOR 2-ALPHA KINASE EIF2-ALPHA KINASE -RELATED"/>
    <property type="match status" value="1"/>
</dbReference>
<reference evidence="12" key="1">
    <citation type="submission" date="2021-01" db="EMBL/GenBank/DDBJ databases">
        <authorList>
            <person name="Corre E."/>
            <person name="Pelletier E."/>
            <person name="Niang G."/>
            <person name="Scheremetjew M."/>
            <person name="Finn R."/>
            <person name="Kale V."/>
            <person name="Holt S."/>
            <person name="Cochrane G."/>
            <person name="Meng A."/>
            <person name="Brown T."/>
            <person name="Cohen L."/>
        </authorList>
    </citation>
    <scope>NUCLEOTIDE SEQUENCE</scope>
    <source>
        <strain evidence="12">NIES-2562</strain>
    </source>
</reference>
<dbReference type="CDD" id="cd00180">
    <property type="entry name" value="PKc"/>
    <property type="match status" value="1"/>
</dbReference>
<feature type="compositionally biased region" description="Low complexity" evidence="7">
    <location>
        <begin position="665"/>
        <end position="697"/>
    </location>
</feature>
<dbReference type="GO" id="GO:0005524">
    <property type="term" value="F:ATP binding"/>
    <property type="evidence" value="ECO:0007669"/>
    <property type="project" value="UniProtKB-UniRule"/>
</dbReference>
<dbReference type="EMBL" id="HBIB01001318">
    <property type="protein sequence ID" value="CAE0238762.1"/>
    <property type="molecule type" value="Transcribed_RNA"/>
</dbReference>
<evidence type="ECO:0000313" key="14">
    <source>
        <dbReference type="EMBL" id="CAE0238761.1"/>
    </source>
</evidence>
<keyword evidence="8" id="KW-1133">Transmembrane helix</keyword>
<evidence type="ECO:0000313" key="12">
    <source>
        <dbReference type="EMBL" id="CAE0238758.1"/>
    </source>
</evidence>
<keyword evidence="8" id="KW-0472">Membrane</keyword>
<dbReference type="Pfam" id="PF00069">
    <property type="entry name" value="Pkinase"/>
    <property type="match status" value="2"/>
</dbReference>